<evidence type="ECO:0000259" key="5">
    <source>
        <dbReference type="Pfam" id="PF01321"/>
    </source>
</evidence>
<dbReference type="Pfam" id="PF16189">
    <property type="entry name" value="Creatinase_N_2"/>
    <property type="match status" value="1"/>
</dbReference>
<evidence type="ECO:0000313" key="7">
    <source>
        <dbReference type="EMBL" id="MVX57249.1"/>
    </source>
</evidence>
<name>A0A6L6YKF3_9BURK</name>
<keyword evidence="1" id="KW-0479">Metal-binding</keyword>
<dbReference type="InterPro" id="IPR050422">
    <property type="entry name" value="X-Pro_aminopeptidase_P"/>
</dbReference>
<dbReference type="SUPFAM" id="SSF53092">
    <property type="entry name" value="Creatinase/prolidase N-terminal domain"/>
    <property type="match status" value="1"/>
</dbReference>
<keyword evidence="2" id="KW-0378">Hydrolase</keyword>
<accession>A0A6L6YKF3</accession>
<proteinExistence type="predicted"/>
<dbReference type="InterPro" id="IPR029149">
    <property type="entry name" value="Creatin/AminoP/Spt16_N"/>
</dbReference>
<dbReference type="AlphaFoldDB" id="A0A6L6YKF3"/>
<dbReference type="GO" id="GO:0005737">
    <property type="term" value="C:cytoplasm"/>
    <property type="evidence" value="ECO:0007669"/>
    <property type="project" value="UniProtKB-ARBA"/>
</dbReference>
<dbReference type="EMBL" id="WSRP01000025">
    <property type="protein sequence ID" value="MVX57249.1"/>
    <property type="molecule type" value="Genomic_DNA"/>
</dbReference>
<gene>
    <name evidence="7" type="ORF">E5987_08540</name>
</gene>
<organism evidence="7 8">
    <name type="scientific">Parasutterella muris</name>
    <dbReference type="NCBI Taxonomy" id="2565572"/>
    <lineage>
        <taxon>Bacteria</taxon>
        <taxon>Pseudomonadati</taxon>
        <taxon>Pseudomonadota</taxon>
        <taxon>Betaproteobacteria</taxon>
        <taxon>Burkholderiales</taxon>
        <taxon>Sutterellaceae</taxon>
        <taxon>Parasutterella</taxon>
    </lineage>
</organism>
<sequence length="600" mass="68139">MNSAEHLSALRKWMVSKKVDAVYLTCTDPHQSESVADHWKTVQWFTGFTGSVAWAIVTADKAAFWTDGRYTEQAKRQVDAELFALYSISDPKDPDRFDWLRNHIPKDGCLALDAGVLSTANFRKIQSALKGRDIRFELNLESFLNIWTDRPRIPQDSLYQLEEEFTVRTRREKLTALRKELREAAGEGAVTLVCGLDDVVWLTNLRGHDNPLYPFFHAYMVVGPDIALLMTDQRKVTAEQAEGLDADGIFLVPYRETEKFLSHIAAGTKVVLDPHKTPVALFEALPDTVEIVERPDLTAALKAKKCARELENIHKANDLEAAAVIRLMRWLEKTVGKETITEYDVGQKLNEFRARSELYLQPANLPIVGFADNAAVIHYRPRKEDSKKVIAEGFLLFDVCAQYKCGTTDLTRTVALGLLTEEMKEDYTDVLKANIRLASQKFPLGTTGDLLDAIAKADLWNKGKNFRHGTGHGIGYVSNIHEGPGKICVEYAPAFPYARNTPLEEGMLFSDEPGIYRVGRYGIRIENSIAVREEGETEFGTFLGFEVMTFLPFEHKAILAEKLSAFEVNWIRDYYAECRKRLRPYLDDEEFSWLEKKTEF</sequence>
<evidence type="ECO:0000256" key="1">
    <source>
        <dbReference type="ARBA" id="ARBA00022723"/>
    </source>
</evidence>
<dbReference type="InterPro" id="IPR000994">
    <property type="entry name" value="Pept_M24"/>
</dbReference>
<evidence type="ECO:0000256" key="3">
    <source>
        <dbReference type="ARBA" id="ARBA00023211"/>
    </source>
</evidence>
<dbReference type="OrthoDB" id="9806388at2"/>
<keyword evidence="8" id="KW-1185">Reference proteome</keyword>
<dbReference type="PANTHER" id="PTHR43763:SF6">
    <property type="entry name" value="XAA-PRO AMINOPEPTIDASE 1"/>
    <property type="match status" value="1"/>
</dbReference>
<dbReference type="InterPro" id="IPR032416">
    <property type="entry name" value="Peptidase_M24_C"/>
</dbReference>
<evidence type="ECO:0000313" key="8">
    <source>
        <dbReference type="Proteomes" id="UP000472580"/>
    </source>
</evidence>
<dbReference type="GO" id="GO:0016787">
    <property type="term" value="F:hydrolase activity"/>
    <property type="evidence" value="ECO:0007669"/>
    <property type="project" value="UniProtKB-KW"/>
</dbReference>
<dbReference type="InterPro" id="IPR000587">
    <property type="entry name" value="Creatinase_N"/>
</dbReference>
<dbReference type="Pfam" id="PF00557">
    <property type="entry name" value="Peptidase_M24"/>
    <property type="match status" value="1"/>
</dbReference>
<dbReference type="GO" id="GO:0046872">
    <property type="term" value="F:metal ion binding"/>
    <property type="evidence" value="ECO:0007669"/>
    <property type="project" value="UniProtKB-KW"/>
</dbReference>
<dbReference type="PANTHER" id="PTHR43763">
    <property type="entry name" value="XAA-PRO AMINOPEPTIDASE 1"/>
    <property type="match status" value="1"/>
</dbReference>
<feature type="domain" description="Peptidase M24 C-terminal" evidence="6">
    <location>
        <begin position="542"/>
        <end position="599"/>
    </location>
</feature>
<dbReference type="Pfam" id="PF01321">
    <property type="entry name" value="Creatinase_N"/>
    <property type="match status" value="1"/>
</dbReference>
<dbReference type="SUPFAM" id="SSF55920">
    <property type="entry name" value="Creatinase/aminopeptidase"/>
    <property type="match status" value="1"/>
</dbReference>
<evidence type="ECO:0000259" key="4">
    <source>
        <dbReference type="Pfam" id="PF00557"/>
    </source>
</evidence>
<reference evidence="7 8" key="1">
    <citation type="submission" date="2019-12" db="EMBL/GenBank/DDBJ databases">
        <title>Microbes associate with the intestines of laboratory mice.</title>
        <authorList>
            <person name="Navarre W."/>
            <person name="Wong E."/>
        </authorList>
    </citation>
    <scope>NUCLEOTIDE SEQUENCE [LARGE SCALE GENOMIC DNA]</scope>
    <source>
        <strain evidence="7 8">NM82_D38</strain>
    </source>
</reference>
<dbReference type="Pfam" id="PF16188">
    <property type="entry name" value="Peptidase_M24_C"/>
    <property type="match status" value="1"/>
</dbReference>
<feature type="domain" description="Peptidase M24" evidence="4">
    <location>
        <begin position="311"/>
        <end position="533"/>
    </location>
</feature>
<evidence type="ECO:0000256" key="2">
    <source>
        <dbReference type="ARBA" id="ARBA00022801"/>
    </source>
</evidence>
<protein>
    <submittedName>
        <fullName evidence="7">M24 family metallopeptidase</fullName>
    </submittedName>
</protein>
<dbReference type="Proteomes" id="UP000472580">
    <property type="component" value="Unassembled WGS sequence"/>
</dbReference>
<dbReference type="Gene3D" id="3.90.230.10">
    <property type="entry name" value="Creatinase/methionine aminopeptidase superfamily"/>
    <property type="match status" value="1"/>
</dbReference>
<keyword evidence="3" id="KW-0464">Manganese</keyword>
<dbReference type="InterPro" id="IPR036005">
    <property type="entry name" value="Creatinase/aminopeptidase-like"/>
</dbReference>
<comment type="caution">
    <text evidence="7">The sequence shown here is derived from an EMBL/GenBank/DDBJ whole genome shotgun (WGS) entry which is preliminary data.</text>
</comment>
<evidence type="ECO:0000259" key="6">
    <source>
        <dbReference type="Pfam" id="PF16188"/>
    </source>
</evidence>
<dbReference type="Gene3D" id="3.40.350.10">
    <property type="entry name" value="Creatinase/prolidase N-terminal domain"/>
    <property type="match status" value="2"/>
</dbReference>
<dbReference type="FunFam" id="3.90.230.10:FF:000007">
    <property type="entry name" value="Xaa-Pro aminopeptidase P"/>
    <property type="match status" value="1"/>
</dbReference>
<feature type="domain" description="Creatinase N-terminal" evidence="5">
    <location>
        <begin position="7"/>
        <end position="132"/>
    </location>
</feature>
<dbReference type="RefSeq" id="WP_160335673.1">
    <property type="nucleotide sequence ID" value="NZ_WSRP01000025.1"/>
</dbReference>